<accession>A0A9P4PI00</accession>
<comment type="caution">
    <text evidence="3">The sequence shown here is derived from an EMBL/GenBank/DDBJ whole genome shotgun (WGS) entry which is preliminary data.</text>
</comment>
<reference evidence="3" key="1">
    <citation type="journal article" date="2020" name="Stud. Mycol.">
        <title>101 Dothideomycetes genomes: a test case for predicting lifestyles and emergence of pathogens.</title>
        <authorList>
            <person name="Haridas S."/>
            <person name="Albert R."/>
            <person name="Binder M."/>
            <person name="Bloem J."/>
            <person name="Labutti K."/>
            <person name="Salamov A."/>
            <person name="Andreopoulos B."/>
            <person name="Baker S."/>
            <person name="Barry K."/>
            <person name="Bills G."/>
            <person name="Bluhm B."/>
            <person name="Cannon C."/>
            <person name="Castanera R."/>
            <person name="Culley D."/>
            <person name="Daum C."/>
            <person name="Ezra D."/>
            <person name="Gonzalez J."/>
            <person name="Henrissat B."/>
            <person name="Kuo A."/>
            <person name="Liang C."/>
            <person name="Lipzen A."/>
            <person name="Lutzoni F."/>
            <person name="Magnuson J."/>
            <person name="Mondo S."/>
            <person name="Nolan M."/>
            <person name="Ohm R."/>
            <person name="Pangilinan J."/>
            <person name="Park H.-J."/>
            <person name="Ramirez L."/>
            <person name="Alfaro M."/>
            <person name="Sun H."/>
            <person name="Tritt A."/>
            <person name="Yoshinaga Y."/>
            <person name="Zwiers L.-H."/>
            <person name="Turgeon B."/>
            <person name="Goodwin S."/>
            <person name="Spatafora J."/>
            <person name="Crous P."/>
            <person name="Grigoriev I."/>
        </authorList>
    </citation>
    <scope>NUCLEOTIDE SEQUENCE</scope>
    <source>
        <strain evidence="3">CBS 690.94</strain>
    </source>
</reference>
<gene>
    <name evidence="3" type="ORF">P171DRAFT_430833</name>
</gene>
<dbReference type="Gene3D" id="3.40.640.10">
    <property type="entry name" value="Type I PLP-dependent aspartate aminotransferase-like (Major domain)"/>
    <property type="match status" value="1"/>
</dbReference>
<dbReference type="GO" id="GO:0043545">
    <property type="term" value="P:molybdopterin cofactor metabolic process"/>
    <property type="evidence" value="ECO:0007669"/>
    <property type="project" value="TreeGrafter"/>
</dbReference>
<organism evidence="3 4">
    <name type="scientific">Karstenula rhodostoma CBS 690.94</name>
    <dbReference type="NCBI Taxonomy" id="1392251"/>
    <lineage>
        <taxon>Eukaryota</taxon>
        <taxon>Fungi</taxon>
        <taxon>Dikarya</taxon>
        <taxon>Ascomycota</taxon>
        <taxon>Pezizomycotina</taxon>
        <taxon>Dothideomycetes</taxon>
        <taxon>Pleosporomycetidae</taxon>
        <taxon>Pleosporales</taxon>
        <taxon>Massarineae</taxon>
        <taxon>Didymosphaeriaceae</taxon>
        <taxon>Karstenula</taxon>
    </lineage>
</organism>
<feature type="compositionally biased region" description="Low complexity" evidence="1">
    <location>
        <begin position="14"/>
        <end position="30"/>
    </location>
</feature>
<dbReference type="Pfam" id="PF00266">
    <property type="entry name" value="Aminotran_5"/>
    <property type="match status" value="1"/>
</dbReference>
<dbReference type="AlphaFoldDB" id="A0A9P4PI00"/>
<protein>
    <submittedName>
        <fullName evidence="3">PLP-dependent transferase</fullName>
    </submittedName>
</protein>
<keyword evidence="4" id="KW-1185">Reference proteome</keyword>
<dbReference type="GO" id="GO:0008265">
    <property type="term" value="F:molybdenum cofactor sulfurtransferase activity"/>
    <property type="evidence" value="ECO:0007669"/>
    <property type="project" value="TreeGrafter"/>
</dbReference>
<feature type="region of interest" description="Disordered" evidence="1">
    <location>
        <begin position="1"/>
        <end position="36"/>
    </location>
</feature>
<dbReference type="SUPFAM" id="SSF53383">
    <property type="entry name" value="PLP-dependent transferases"/>
    <property type="match status" value="1"/>
</dbReference>
<feature type="domain" description="Aminotransferase class V" evidence="2">
    <location>
        <begin position="82"/>
        <end position="505"/>
    </location>
</feature>
<dbReference type="EMBL" id="MU001499">
    <property type="protein sequence ID" value="KAF2445405.1"/>
    <property type="molecule type" value="Genomic_DNA"/>
</dbReference>
<dbReference type="InterPro" id="IPR000192">
    <property type="entry name" value="Aminotrans_V_dom"/>
</dbReference>
<dbReference type="PANTHER" id="PTHR14237:SF80">
    <property type="entry name" value="MOLYBDENUM COFACTOR SULFURASE"/>
    <property type="match status" value="1"/>
</dbReference>
<evidence type="ECO:0000259" key="2">
    <source>
        <dbReference type="Pfam" id="PF00266"/>
    </source>
</evidence>
<evidence type="ECO:0000256" key="1">
    <source>
        <dbReference type="SAM" id="MobiDB-lite"/>
    </source>
</evidence>
<name>A0A9P4PI00_9PLEO</name>
<sequence length="583" mass="64848">MAHFQQTETPVSPEPSTDLTSSSTTPTASSGMAHSPGLLSRLIRKAHPQPKEVHGENDERRRYNDSISVARKVEYPMLHGMTYLDHAGTTLPSASLIDAFSRQQKRLLLPNPHSALSTSLNLTQTLAKGTRLQVLKLFNASPDDFDVIFVANATAATKLVFDAFRDQDQGFDYFYHRDCHTSLVGGRELAQQHCCFSGADADDMTEWWLRKHTQNDDARPKLFAYPAQSNMNGRRLPLSWPATMRKEGNHRNTFVLLDVAAYVSTSPLDLSDQEAAPDFLTMSFYKIFGFPNLGALLVRKPAAHIFNRRRYFGGGTTDMITCNEDPWVARKRGLSESVEDGTGPAHSILALNCAIRVHQQLYGGLEQVSKHTSWLARQAYEQLSSLRHSNNQPVCVLYKDPASTYGDRTSQGATVAFNIFATNGTYFDTALVSNEAMAHKIHIRAGGLCNPAGMAHALGLDDHEIRRHYGAGLRCGEGNNWTGTPLGMLRVSFGACSTQEDVGAFMNFMQTSFVDRASDKHEPRTRLVTERKMYMTGSSSLLHSMSSRSVTLVRSGRKEKEQGWHWRSRLKMAKSSAALRIRG</sequence>
<dbReference type="PANTHER" id="PTHR14237">
    <property type="entry name" value="MOLYBDOPTERIN COFACTOR SULFURASE MOSC"/>
    <property type="match status" value="1"/>
</dbReference>
<proteinExistence type="predicted"/>
<dbReference type="OrthoDB" id="10264306at2759"/>
<keyword evidence="3" id="KW-0808">Transferase</keyword>
<dbReference type="InterPro" id="IPR015424">
    <property type="entry name" value="PyrdxlP-dep_Trfase"/>
</dbReference>
<dbReference type="InterPro" id="IPR015421">
    <property type="entry name" value="PyrdxlP-dep_Trfase_major"/>
</dbReference>
<evidence type="ECO:0000313" key="4">
    <source>
        <dbReference type="Proteomes" id="UP000799764"/>
    </source>
</evidence>
<feature type="compositionally biased region" description="Polar residues" evidence="1">
    <location>
        <begin position="1"/>
        <end position="10"/>
    </location>
</feature>
<dbReference type="Proteomes" id="UP000799764">
    <property type="component" value="Unassembled WGS sequence"/>
</dbReference>
<evidence type="ECO:0000313" key="3">
    <source>
        <dbReference type="EMBL" id="KAF2445405.1"/>
    </source>
</evidence>